<dbReference type="GO" id="GO:0001228">
    <property type="term" value="F:DNA-binding transcription activator activity, RNA polymerase II-specific"/>
    <property type="evidence" value="ECO:0007669"/>
    <property type="project" value="TreeGrafter"/>
</dbReference>
<dbReference type="GO" id="GO:0090575">
    <property type="term" value="C:RNA polymerase II transcription regulator complex"/>
    <property type="evidence" value="ECO:0007669"/>
    <property type="project" value="TreeGrafter"/>
</dbReference>
<organism evidence="4 5">
    <name type="scientific">Stachybotrys elegans</name>
    <dbReference type="NCBI Taxonomy" id="80388"/>
    <lineage>
        <taxon>Eukaryota</taxon>
        <taxon>Fungi</taxon>
        <taxon>Dikarya</taxon>
        <taxon>Ascomycota</taxon>
        <taxon>Pezizomycotina</taxon>
        <taxon>Sordariomycetes</taxon>
        <taxon>Hypocreomycetidae</taxon>
        <taxon>Hypocreales</taxon>
        <taxon>Stachybotryaceae</taxon>
        <taxon>Stachybotrys</taxon>
    </lineage>
</organism>
<dbReference type="PANTHER" id="PTHR40621">
    <property type="entry name" value="TRANSCRIPTION FACTOR KAPC-RELATED"/>
    <property type="match status" value="1"/>
</dbReference>
<dbReference type="GO" id="GO:0000976">
    <property type="term" value="F:transcription cis-regulatory region binding"/>
    <property type="evidence" value="ECO:0007669"/>
    <property type="project" value="InterPro"/>
</dbReference>
<dbReference type="OrthoDB" id="2590011at2759"/>
<gene>
    <name evidence="4" type="ORF">B0I35DRAFT_481974</name>
</gene>
<proteinExistence type="predicted"/>
<protein>
    <recommendedName>
        <fullName evidence="6">BZIP domain-containing protein</fullName>
    </recommendedName>
</protein>
<dbReference type="Proteomes" id="UP000813444">
    <property type="component" value="Unassembled WGS sequence"/>
</dbReference>
<evidence type="ECO:0000256" key="2">
    <source>
        <dbReference type="ARBA" id="ARBA00023242"/>
    </source>
</evidence>
<accession>A0A8K0SKF8</accession>
<feature type="region of interest" description="Disordered" evidence="3">
    <location>
        <begin position="87"/>
        <end position="154"/>
    </location>
</feature>
<dbReference type="InterPro" id="IPR050936">
    <property type="entry name" value="AP-1-like"/>
</dbReference>
<keyword evidence="2" id="KW-0539">Nucleus</keyword>
<reference evidence="4" key="1">
    <citation type="journal article" date="2021" name="Nat. Commun.">
        <title>Genetic determinants of endophytism in the Arabidopsis root mycobiome.</title>
        <authorList>
            <person name="Mesny F."/>
            <person name="Miyauchi S."/>
            <person name="Thiergart T."/>
            <person name="Pickel B."/>
            <person name="Atanasova L."/>
            <person name="Karlsson M."/>
            <person name="Huettel B."/>
            <person name="Barry K.W."/>
            <person name="Haridas S."/>
            <person name="Chen C."/>
            <person name="Bauer D."/>
            <person name="Andreopoulos W."/>
            <person name="Pangilinan J."/>
            <person name="LaButti K."/>
            <person name="Riley R."/>
            <person name="Lipzen A."/>
            <person name="Clum A."/>
            <person name="Drula E."/>
            <person name="Henrissat B."/>
            <person name="Kohler A."/>
            <person name="Grigoriev I.V."/>
            <person name="Martin F.M."/>
            <person name="Hacquard S."/>
        </authorList>
    </citation>
    <scope>NUCLEOTIDE SEQUENCE</scope>
    <source>
        <strain evidence="4">MPI-CAGE-CH-0235</strain>
    </source>
</reference>
<comment type="caution">
    <text evidence="4">The sequence shown here is derived from an EMBL/GenBank/DDBJ whole genome shotgun (WGS) entry which is preliminary data.</text>
</comment>
<evidence type="ECO:0000313" key="4">
    <source>
        <dbReference type="EMBL" id="KAH7310676.1"/>
    </source>
</evidence>
<keyword evidence="5" id="KW-1185">Reference proteome</keyword>
<evidence type="ECO:0008006" key="6">
    <source>
        <dbReference type="Google" id="ProtNLM"/>
    </source>
</evidence>
<dbReference type="Gene3D" id="1.10.238.100">
    <property type="entry name" value="YAP1 redox domain. Chain B"/>
    <property type="match status" value="1"/>
</dbReference>
<feature type="compositionally biased region" description="Low complexity" evidence="3">
    <location>
        <begin position="104"/>
        <end position="119"/>
    </location>
</feature>
<dbReference type="Gene3D" id="1.20.5.170">
    <property type="match status" value="1"/>
</dbReference>
<dbReference type="AlphaFoldDB" id="A0A8K0SKF8"/>
<dbReference type="SUPFAM" id="SSF57959">
    <property type="entry name" value="Leucine zipper domain"/>
    <property type="match status" value="1"/>
</dbReference>
<dbReference type="InterPro" id="IPR046347">
    <property type="entry name" value="bZIP_sf"/>
</dbReference>
<dbReference type="PANTHER" id="PTHR40621:SF6">
    <property type="entry name" value="AP-1-LIKE TRANSCRIPTION FACTOR YAP1-RELATED"/>
    <property type="match status" value="1"/>
</dbReference>
<dbReference type="CDD" id="cd14688">
    <property type="entry name" value="bZIP_YAP"/>
    <property type="match status" value="1"/>
</dbReference>
<comment type="subcellular location">
    <subcellularLocation>
        <location evidence="1">Nucleus</location>
    </subcellularLocation>
</comment>
<evidence type="ECO:0000256" key="1">
    <source>
        <dbReference type="ARBA" id="ARBA00004123"/>
    </source>
</evidence>
<evidence type="ECO:0000313" key="5">
    <source>
        <dbReference type="Proteomes" id="UP000813444"/>
    </source>
</evidence>
<feature type="region of interest" description="Disordered" evidence="3">
    <location>
        <begin position="1"/>
        <end position="25"/>
    </location>
</feature>
<evidence type="ECO:0000256" key="3">
    <source>
        <dbReference type="SAM" id="MobiDB-lite"/>
    </source>
</evidence>
<name>A0A8K0SKF8_9HYPO</name>
<sequence>MDLTVSSLGSKEDPKQRRRGQLRRAQQVYRERKENYIKSLEKELARTQYHEAQLMSNCQELQGTLHNVTNWLYQRGIDVPPDMYPKDLATPDGTLPVPHVPHATSSFSPRSRRGTSSSPAHTGSTGISPRGGISPKGGDWPVTSPPNAYPQPLHTPEARVSELDQAAVGMEFVLKIEEPCLGHIHGNPEKPDEPNGHALTATAHLLCVTNHEPPSASQPLAACTTPPSVMDTSSAILQRLLTLAPDLTVAGELTPIQAWDYLRSRPQFGGLDMQRLRALGEALRDTVKCHGFGAVIQKNLFEQMVFEHLVVGHVF</sequence>
<dbReference type="EMBL" id="JAGPNK010000012">
    <property type="protein sequence ID" value="KAH7310676.1"/>
    <property type="molecule type" value="Genomic_DNA"/>
</dbReference>